<dbReference type="AlphaFoldDB" id="A0A8J8MNG2"/>
<proteinExistence type="predicted"/>
<protein>
    <submittedName>
        <fullName evidence="2">Uncharacterized protein</fullName>
    </submittedName>
</protein>
<keyword evidence="3" id="KW-1185">Reference proteome</keyword>
<evidence type="ECO:0000313" key="3">
    <source>
        <dbReference type="Proteomes" id="UP000683246"/>
    </source>
</evidence>
<keyword evidence="1" id="KW-0812">Transmembrane</keyword>
<dbReference type="KEGG" id="vpy:HZI73_21225"/>
<dbReference type="RefSeq" id="WP_212695359.1">
    <property type="nucleotide sequence ID" value="NZ_CP058649.1"/>
</dbReference>
<evidence type="ECO:0000313" key="2">
    <source>
        <dbReference type="EMBL" id="QUI24666.1"/>
    </source>
</evidence>
<dbReference type="Proteomes" id="UP000683246">
    <property type="component" value="Chromosome"/>
</dbReference>
<evidence type="ECO:0000256" key="1">
    <source>
        <dbReference type="SAM" id="Phobius"/>
    </source>
</evidence>
<feature type="transmembrane region" description="Helical" evidence="1">
    <location>
        <begin position="43"/>
        <end position="63"/>
    </location>
</feature>
<feature type="transmembrane region" description="Helical" evidence="1">
    <location>
        <begin position="123"/>
        <end position="143"/>
    </location>
</feature>
<accession>A0A8J8MNG2</accession>
<organism evidence="2 3">
    <name type="scientific">Vallitalea pronyensis</name>
    <dbReference type="NCBI Taxonomy" id="1348613"/>
    <lineage>
        <taxon>Bacteria</taxon>
        <taxon>Bacillati</taxon>
        <taxon>Bacillota</taxon>
        <taxon>Clostridia</taxon>
        <taxon>Lachnospirales</taxon>
        <taxon>Vallitaleaceae</taxon>
        <taxon>Vallitalea</taxon>
    </lineage>
</organism>
<feature type="transmembrane region" description="Helical" evidence="1">
    <location>
        <begin position="12"/>
        <end position="31"/>
    </location>
</feature>
<dbReference type="EMBL" id="CP058649">
    <property type="protein sequence ID" value="QUI24666.1"/>
    <property type="molecule type" value="Genomic_DNA"/>
</dbReference>
<feature type="transmembrane region" description="Helical" evidence="1">
    <location>
        <begin position="95"/>
        <end position="117"/>
    </location>
</feature>
<name>A0A8J8MNG2_9FIRM</name>
<keyword evidence="1" id="KW-0472">Membrane</keyword>
<reference evidence="2" key="1">
    <citation type="submission" date="2020-07" db="EMBL/GenBank/DDBJ databases">
        <title>Vallitalea pronyensis genome.</title>
        <authorList>
            <person name="Postec A."/>
        </authorList>
    </citation>
    <scope>NUCLEOTIDE SEQUENCE</scope>
    <source>
        <strain evidence="2">FatNI3</strain>
    </source>
</reference>
<keyword evidence="1" id="KW-1133">Transmembrane helix</keyword>
<sequence>MKRKKFLTENRLALLIRWWVAGAMYFFVGWGTGLGNQSSVIDFIFFLGLSLGVMNMLIVNPILRRTFNLDSNRYYLDSTVGQKVRMRLSEIFKSMLIVFIMVYIYAMINSLLIQLLSLSEQSIPLPGEPITFGIMYTVLYWLIEQVIKRLKDKTIKEQ</sequence>
<gene>
    <name evidence="2" type="ORF">HZI73_21225</name>
</gene>